<comment type="caution">
    <text evidence="2">The sequence shown here is derived from an EMBL/GenBank/DDBJ whole genome shotgun (WGS) entry which is preliminary data.</text>
</comment>
<dbReference type="InterPro" id="IPR002156">
    <property type="entry name" value="RNaseH_domain"/>
</dbReference>
<name>A0AA88AX21_FICCA</name>
<proteinExistence type="predicted"/>
<dbReference type="GO" id="GO:0003676">
    <property type="term" value="F:nucleic acid binding"/>
    <property type="evidence" value="ECO:0007669"/>
    <property type="project" value="InterPro"/>
</dbReference>
<dbReference type="PANTHER" id="PTHR47074:SF48">
    <property type="entry name" value="POLYNUCLEOTIDYL TRANSFERASE, RIBONUCLEASE H-LIKE SUPERFAMILY PROTEIN"/>
    <property type="match status" value="1"/>
</dbReference>
<feature type="domain" description="RNase H type-1" evidence="1">
    <location>
        <begin position="77"/>
        <end position="136"/>
    </location>
</feature>
<dbReference type="Proteomes" id="UP001187192">
    <property type="component" value="Unassembled WGS sequence"/>
</dbReference>
<dbReference type="PANTHER" id="PTHR47074">
    <property type="entry name" value="BNAC02G40300D PROTEIN"/>
    <property type="match status" value="1"/>
</dbReference>
<evidence type="ECO:0000259" key="1">
    <source>
        <dbReference type="Pfam" id="PF13456"/>
    </source>
</evidence>
<evidence type="ECO:0000313" key="3">
    <source>
        <dbReference type="Proteomes" id="UP001187192"/>
    </source>
</evidence>
<protein>
    <recommendedName>
        <fullName evidence="1">RNase H type-1 domain-containing protein</fullName>
    </recommendedName>
</protein>
<accession>A0AA88AX21</accession>
<dbReference type="GO" id="GO:0004523">
    <property type="term" value="F:RNA-DNA hybrid ribonuclease activity"/>
    <property type="evidence" value="ECO:0007669"/>
    <property type="project" value="InterPro"/>
</dbReference>
<dbReference type="InterPro" id="IPR052929">
    <property type="entry name" value="RNase_H-like_EbsB-rel"/>
</dbReference>
<reference evidence="2" key="1">
    <citation type="submission" date="2023-07" db="EMBL/GenBank/DDBJ databases">
        <title>draft genome sequence of fig (Ficus carica).</title>
        <authorList>
            <person name="Takahashi T."/>
            <person name="Nishimura K."/>
        </authorList>
    </citation>
    <scope>NUCLEOTIDE SEQUENCE</scope>
</reference>
<keyword evidence="3" id="KW-1185">Reference proteome</keyword>
<dbReference type="Pfam" id="PF13456">
    <property type="entry name" value="RVT_3"/>
    <property type="match status" value="1"/>
</dbReference>
<sequence length="138" mass="15357">MWNGAFSMFSWGNLGGKEQIHSWHSNETTFLSSQLVCPFIFLNTTRRRKKTRVIQEKKTSRQAAKWTPPDHFCYKLNVDASISSSQKVMGVGAVIIDSEGFLMAALAKKLDGAFSVCQAEAKAISVNLSWAREVGLNL</sequence>
<organism evidence="2 3">
    <name type="scientific">Ficus carica</name>
    <name type="common">Common fig</name>
    <dbReference type="NCBI Taxonomy" id="3494"/>
    <lineage>
        <taxon>Eukaryota</taxon>
        <taxon>Viridiplantae</taxon>
        <taxon>Streptophyta</taxon>
        <taxon>Embryophyta</taxon>
        <taxon>Tracheophyta</taxon>
        <taxon>Spermatophyta</taxon>
        <taxon>Magnoliopsida</taxon>
        <taxon>eudicotyledons</taxon>
        <taxon>Gunneridae</taxon>
        <taxon>Pentapetalae</taxon>
        <taxon>rosids</taxon>
        <taxon>fabids</taxon>
        <taxon>Rosales</taxon>
        <taxon>Moraceae</taxon>
        <taxon>Ficeae</taxon>
        <taxon>Ficus</taxon>
    </lineage>
</organism>
<evidence type="ECO:0000313" key="2">
    <source>
        <dbReference type="EMBL" id="GMN56518.1"/>
    </source>
</evidence>
<dbReference type="AlphaFoldDB" id="A0AA88AX21"/>
<gene>
    <name evidence="2" type="ORF">TIFTF001_025644</name>
</gene>
<dbReference type="EMBL" id="BTGU01000064">
    <property type="protein sequence ID" value="GMN56518.1"/>
    <property type="molecule type" value="Genomic_DNA"/>
</dbReference>